<dbReference type="AlphaFoldDB" id="A0A1G8WM67"/>
<evidence type="ECO:0000313" key="1">
    <source>
        <dbReference type="EMBL" id="SDJ78755.1"/>
    </source>
</evidence>
<dbReference type="Pfam" id="PF14559">
    <property type="entry name" value="TPR_19"/>
    <property type="match status" value="1"/>
</dbReference>
<proteinExistence type="predicted"/>
<dbReference type="InterPro" id="IPR019734">
    <property type="entry name" value="TPR_rpt"/>
</dbReference>
<dbReference type="Gene3D" id="1.25.40.10">
    <property type="entry name" value="Tetratricopeptide repeat domain"/>
    <property type="match status" value="1"/>
</dbReference>
<accession>A0A1G8WM67</accession>
<dbReference type="STRING" id="1075417.SAMN05421823_101113"/>
<name>A0A1G8WM67_9BACT</name>
<dbReference type="InterPro" id="IPR011659">
    <property type="entry name" value="WD40"/>
</dbReference>
<dbReference type="SMART" id="SM00028">
    <property type="entry name" value="TPR"/>
    <property type="match status" value="2"/>
</dbReference>
<gene>
    <name evidence="1" type="ORF">SAMN05421823_101113</name>
</gene>
<dbReference type="EMBL" id="FNFO01000001">
    <property type="protein sequence ID" value="SDJ78755.1"/>
    <property type="molecule type" value="Genomic_DNA"/>
</dbReference>
<dbReference type="RefSeq" id="WP_089677868.1">
    <property type="nucleotide sequence ID" value="NZ_FNFO01000001.1"/>
</dbReference>
<dbReference type="Gene3D" id="2.120.10.30">
    <property type="entry name" value="TolB, C-terminal domain"/>
    <property type="match status" value="1"/>
</dbReference>
<sequence length="542" mass="61148">MCYWNRILGAALVGIALVGEGTAQSRGQLRRLEATGEEALADQHYAQALATYTHLHHARPERSRYLIQMAVCHAQLGRKKQALELLEEATQRTDTEADLWYYLGRAYHLNHRFDEARKSYELYKHAIDERDVERRREIDDYIRQCTNGLQLASSPAAVEVRNLGHDINSPYAEYVPLVSNDGQELIFTSRRPNSTGGAQDPVTGTFYEDIYVSHLREGRWTPPHSLSPEVNTPFHDAAVGRSADGQKLFLYRSEGRGFVGHAEDLYVSYRNGTNWSTPVPLSARINSAFYEPSATVSPDEQWLFFSSDRPDGLGGTDLYMARRLPDGQWALPRNLGPRINTPYDEESPFMHVDGRTLYFSSKGHTSVGGFDIFRTEYDPVHDEWSEPVNLGFPINTADDDLYFISNLAGTRFYFSASRDDSFGEYDIYEAQPLSIEPVVVKGLIQVKETKKPADAIVTAYNPQTGDVLGISHTQNGAFLFILPPGTLCEISVRAEGYHDVRRALRLEPQVDYTLPENQIHVQLQRAEPTSVILPTSLPTRKE</sequence>
<keyword evidence="2" id="KW-1185">Reference proteome</keyword>
<dbReference type="Pfam" id="PF07676">
    <property type="entry name" value="PD40"/>
    <property type="match status" value="3"/>
</dbReference>
<dbReference type="Proteomes" id="UP000198510">
    <property type="component" value="Unassembled WGS sequence"/>
</dbReference>
<protein>
    <submittedName>
        <fullName evidence="1">WD40-like Beta Propeller Repeat</fullName>
    </submittedName>
</protein>
<dbReference type="SUPFAM" id="SSF82171">
    <property type="entry name" value="DPP6 N-terminal domain-like"/>
    <property type="match status" value="1"/>
</dbReference>
<reference evidence="1 2" key="1">
    <citation type="submission" date="2016-10" db="EMBL/GenBank/DDBJ databases">
        <authorList>
            <person name="de Groot N.N."/>
        </authorList>
    </citation>
    <scope>NUCLEOTIDE SEQUENCE [LARGE SCALE GENOMIC DNA]</scope>
    <source>
        <strain evidence="1 2">DSM 25186</strain>
    </source>
</reference>
<organism evidence="1 2">
    <name type="scientific">Catalinimonas alkaloidigena</name>
    <dbReference type="NCBI Taxonomy" id="1075417"/>
    <lineage>
        <taxon>Bacteria</taxon>
        <taxon>Pseudomonadati</taxon>
        <taxon>Bacteroidota</taxon>
        <taxon>Cytophagia</taxon>
        <taxon>Cytophagales</taxon>
        <taxon>Catalimonadaceae</taxon>
        <taxon>Catalinimonas</taxon>
    </lineage>
</organism>
<dbReference type="OrthoDB" id="1488841at2"/>
<evidence type="ECO:0000313" key="2">
    <source>
        <dbReference type="Proteomes" id="UP000198510"/>
    </source>
</evidence>
<dbReference type="InterPro" id="IPR011990">
    <property type="entry name" value="TPR-like_helical_dom_sf"/>
</dbReference>
<dbReference type="InterPro" id="IPR011042">
    <property type="entry name" value="6-blade_b-propeller_TolB-like"/>
</dbReference>
<dbReference type="Gene3D" id="2.60.40.1120">
    <property type="entry name" value="Carboxypeptidase-like, regulatory domain"/>
    <property type="match status" value="1"/>
</dbReference>
<dbReference type="SUPFAM" id="SSF48452">
    <property type="entry name" value="TPR-like"/>
    <property type="match status" value="1"/>
</dbReference>